<dbReference type="GO" id="GO:0003700">
    <property type="term" value="F:DNA-binding transcription factor activity"/>
    <property type="evidence" value="ECO:0007669"/>
    <property type="project" value="InterPro"/>
</dbReference>
<reference evidence="5" key="1">
    <citation type="journal article" date="2014" name="Int. J. Syst. Evol. Microbiol.">
        <title>Complete genome sequence of Corynebacterium casei LMG S-19264T (=DSM 44701T), isolated from a smear-ripened cheese.</title>
        <authorList>
            <consortium name="US DOE Joint Genome Institute (JGI-PGF)"/>
            <person name="Walter F."/>
            <person name="Albersmeier A."/>
            <person name="Kalinowski J."/>
            <person name="Ruckert C."/>
        </authorList>
    </citation>
    <scope>NUCLEOTIDE SEQUENCE</scope>
    <source>
        <strain evidence="5">CGMCC 1.7086</strain>
    </source>
</reference>
<evidence type="ECO:0000256" key="2">
    <source>
        <dbReference type="ARBA" id="ARBA00023125"/>
    </source>
</evidence>
<dbReference type="SUPFAM" id="SSF46785">
    <property type="entry name" value="Winged helix' DNA-binding domain"/>
    <property type="match status" value="1"/>
</dbReference>
<evidence type="ECO:0000313" key="6">
    <source>
        <dbReference type="Proteomes" id="UP000606935"/>
    </source>
</evidence>
<dbReference type="InterPro" id="IPR036388">
    <property type="entry name" value="WH-like_DNA-bd_sf"/>
</dbReference>
<sequence>MSDEHDNLAFLIADTNRLIRQFFQQRLRCSPITLAQARALFYVSRFEGVKQVELADALEIQPMTMARLLDQLCDLQLVERVQDPNDRRAYQIFLTPAAKPHLAEIERVSALMREQMLSTLGSEQVSSFMRTLIRLRTGLLND</sequence>
<gene>
    <name evidence="5" type="ORF">GCM10010982_16920</name>
</gene>
<evidence type="ECO:0000256" key="3">
    <source>
        <dbReference type="ARBA" id="ARBA00023163"/>
    </source>
</evidence>
<dbReference type="AlphaFoldDB" id="A0A918DJD7"/>
<feature type="domain" description="HTH marR-type" evidence="4">
    <location>
        <begin position="5"/>
        <end position="137"/>
    </location>
</feature>
<dbReference type="SMART" id="SM00347">
    <property type="entry name" value="HTH_MARR"/>
    <property type="match status" value="1"/>
</dbReference>
<organism evidence="5 6">
    <name type="scientific">Bowmanella pacifica</name>
    <dbReference type="NCBI Taxonomy" id="502051"/>
    <lineage>
        <taxon>Bacteria</taxon>
        <taxon>Pseudomonadati</taxon>
        <taxon>Pseudomonadota</taxon>
        <taxon>Gammaproteobacteria</taxon>
        <taxon>Alteromonadales</taxon>
        <taxon>Alteromonadaceae</taxon>
        <taxon>Bowmanella</taxon>
    </lineage>
</organism>
<dbReference type="RefSeq" id="WP_188693189.1">
    <property type="nucleotide sequence ID" value="NZ_BMLS01000002.1"/>
</dbReference>
<keyword evidence="2" id="KW-0238">DNA-binding</keyword>
<dbReference type="PRINTS" id="PR00598">
    <property type="entry name" value="HTHMARR"/>
</dbReference>
<dbReference type="InterPro" id="IPR036390">
    <property type="entry name" value="WH_DNA-bd_sf"/>
</dbReference>
<name>A0A918DJD7_9ALTE</name>
<comment type="caution">
    <text evidence="5">The sequence shown here is derived from an EMBL/GenBank/DDBJ whole genome shotgun (WGS) entry which is preliminary data.</text>
</comment>
<protein>
    <submittedName>
        <fullName evidence="5">Transcriptional regulator</fullName>
    </submittedName>
</protein>
<dbReference type="Proteomes" id="UP000606935">
    <property type="component" value="Unassembled WGS sequence"/>
</dbReference>
<evidence type="ECO:0000256" key="1">
    <source>
        <dbReference type="ARBA" id="ARBA00023015"/>
    </source>
</evidence>
<dbReference type="EMBL" id="BMLS01000002">
    <property type="protein sequence ID" value="GGO68308.1"/>
    <property type="molecule type" value="Genomic_DNA"/>
</dbReference>
<dbReference type="Gene3D" id="1.10.10.10">
    <property type="entry name" value="Winged helix-like DNA-binding domain superfamily/Winged helix DNA-binding domain"/>
    <property type="match status" value="1"/>
</dbReference>
<keyword evidence="3" id="KW-0804">Transcription</keyword>
<dbReference type="PANTHER" id="PTHR42756">
    <property type="entry name" value="TRANSCRIPTIONAL REGULATOR, MARR"/>
    <property type="match status" value="1"/>
</dbReference>
<evidence type="ECO:0000259" key="4">
    <source>
        <dbReference type="PROSITE" id="PS50995"/>
    </source>
</evidence>
<dbReference type="GO" id="GO:0003677">
    <property type="term" value="F:DNA binding"/>
    <property type="evidence" value="ECO:0007669"/>
    <property type="project" value="UniProtKB-KW"/>
</dbReference>
<dbReference type="PANTHER" id="PTHR42756:SF1">
    <property type="entry name" value="TRANSCRIPTIONAL REPRESSOR OF EMRAB OPERON"/>
    <property type="match status" value="1"/>
</dbReference>
<evidence type="ECO:0000313" key="5">
    <source>
        <dbReference type="EMBL" id="GGO68308.1"/>
    </source>
</evidence>
<dbReference type="Pfam" id="PF01047">
    <property type="entry name" value="MarR"/>
    <property type="match status" value="1"/>
</dbReference>
<accession>A0A918DJD7</accession>
<proteinExistence type="predicted"/>
<keyword evidence="6" id="KW-1185">Reference proteome</keyword>
<keyword evidence="1" id="KW-0805">Transcription regulation</keyword>
<dbReference type="InterPro" id="IPR000835">
    <property type="entry name" value="HTH_MarR-typ"/>
</dbReference>
<reference evidence="5" key="2">
    <citation type="submission" date="2020-09" db="EMBL/GenBank/DDBJ databases">
        <authorList>
            <person name="Sun Q."/>
            <person name="Zhou Y."/>
        </authorList>
    </citation>
    <scope>NUCLEOTIDE SEQUENCE</scope>
    <source>
        <strain evidence="5">CGMCC 1.7086</strain>
    </source>
</reference>
<dbReference type="PROSITE" id="PS50995">
    <property type="entry name" value="HTH_MARR_2"/>
    <property type="match status" value="1"/>
</dbReference>